<dbReference type="PANTHER" id="PTHR42770:SF7">
    <property type="entry name" value="MEMBRANE PROTEIN"/>
    <property type="match status" value="1"/>
</dbReference>
<dbReference type="EMBL" id="JADBEE010000001">
    <property type="protein sequence ID" value="MBE1515147.1"/>
    <property type="molecule type" value="Genomic_DNA"/>
</dbReference>
<feature type="transmembrane region" description="Helical" evidence="6">
    <location>
        <begin position="409"/>
        <end position="427"/>
    </location>
</feature>
<evidence type="ECO:0000313" key="7">
    <source>
        <dbReference type="EMBL" id="MBE1515147.1"/>
    </source>
</evidence>
<feature type="transmembrane region" description="Helical" evidence="6">
    <location>
        <begin position="243"/>
        <end position="266"/>
    </location>
</feature>
<keyword evidence="5 6" id="KW-0472">Membrane</keyword>
<feature type="transmembrane region" description="Helical" evidence="6">
    <location>
        <begin position="21"/>
        <end position="44"/>
    </location>
</feature>
<evidence type="ECO:0000256" key="1">
    <source>
        <dbReference type="ARBA" id="ARBA00004651"/>
    </source>
</evidence>
<evidence type="ECO:0000256" key="5">
    <source>
        <dbReference type="ARBA" id="ARBA00023136"/>
    </source>
</evidence>
<feature type="transmembrane region" description="Helical" evidence="6">
    <location>
        <begin position="433"/>
        <end position="453"/>
    </location>
</feature>
<evidence type="ECO:0000256" key="3">
    <source>
        <dbReference type="ARBA" id="ARBA00022692"/>
    </source>
</evidence>
<dbReference type="InterPro" id="IPR002293">
    <property type="entry name" value="AA/rel_permease1"/>
</dbReference>
<dbReference type="Proteomes" id="UP000636579">
    <property type="component" value="Unassembled WGS sequence"/>
</dbReference>
<keyword evidence="8" id="KW-1185">Reference proteome</keyword>
<keyword evidence="4 6" id="KW-1133">Transmembrane helix</keyword>
<accession>A0ABR9J832</accession>
<comment type="subcellular location">
    <subcellularLocation>
        <location evidence="1">Cell membrane</location>
        <topology evidence="1">Multi-pass membrane protein</topology>
    </subcellularLocation>
</comment>
<keyword evidence="2" id="KW-1003">Cell membrane</keyword>
<organism evidence="7 8">
    <name type="scientific">Nesterenkonia halotolerans</name>
    <dbReference type="NCBI Taxonomy" id="225325"/>
    <lineage>
        <taxon>Bacteria</taxon>
        <taxon>Bacillati</taxon>
        <taxon>Actinomycetota</taxon>
        <taxon>Actinomycetes</taxon>
        <taxon>Micrococcales</taxon>
        <taxon>Micrococcaceae</taxon>
        <taxon>Nesterenkonia</taxon>
    </lineage>
</organism>
<dbReference type="InterPro" id="IPR050367">
    <property type="entry name" value="APC_superfamily"/>
</dbReference>
<evidence type="ECO:0000256" key="6">
    <source>
        <dbReference type="SAM" id="Phobius"/>
    </source>
</evidence>
<evidence type="ECO:0000256" key="4">
    <source>
        <dbReference type="ARBA" id="ARBA00022989"/>
    </source>
</evidence>
<comment type="caution">
    <text evidence="7">The sequence shown here is derived from an EMBL/GenBank/DDBJ whole genome shotgun (WGS) entry which is preliminary data.</text>
</comment>
<evidence type="ECO:0000313" key="8">
    <source>
        <dbReference type="Proteomes" id="UP000636579"/>
    </source>
</evidence>
<feature type="transmembrane region" description="Helical" evidence="6">
    <location>
        <begin position="340"/>
        <end position="358"/>
    </location>
</feature>
<dbReference type="RefSeq" id="WP_192591807.1">
    <property type="nucleotide sequence ID" value="NZ_JADBEE010000001.1"/>
</dbReference>
<feature type="transmembrane region" description="Helical" evidence="6">
    <location>
        <begin position="174"/>
        <end position="196"/>
    </location>
</feature>
<reference evidence="7 8" key="1">
    <citation type="submission" date="2020-10" db="EMBL/GenBank/DDBJ databases">
        <title>Sequencing the genomes of 1000 actinobacteria strains.</title>
        <authorList>
            <person name="Klenk H.-P."/>
        </authorList>
    </citation>
    <scope>NUCLEOTIDE SEQUENCE [LARGE SCALE GENOMIC DNA]</scope>
    <source>
        <strain evidence="7 8">DSM 15474</strain>
    </source>
</reference>
<feature type="transmembrane region" description="Helical" evidence="6">
    <location>
        <begin position="370"/>
        <end position="388"/>
    </location>
</feature>
<keyword evidence="3 6" id="KW-0812">Transmembrane</keyword>
<dbReference type="Pfam" id="PF13520">
    <property type="entry name" value="AA_permease_2"/>
    <property type="match status" value="1"/>
</dbReference>
<feature type="transmembrane region" description="Helical" evidence="6">
    <location>
        <begin position="133"/>
        <end position="162"/>
    </location>
</feature>
<feature type="transmembrane region" description="Helical" evidence="6">
    <location>
        <begin position="50"/>
        <end position="71"/>
    </location>
</feature>
<name>A0ABR9J832_9MICC</name>
<dbReference type="PANTHER" id="PTHR42770">
    <property type="entry name" value="AMINO ACID TRANSPORTER-RELATED"/>
    <property type="match status" value="1"/>
</dbReference>
<protein>
    <submittedName>
        <fullName evidence="7">Amino acid transporter</fullName>
    </submittedName>
</protein>
<gene>
    <name evidence="7" type="ORF">H4W26_001902</name>
</gene>
<feature type="transmembrane region" description="Helical" evidence="6">
    <location>
        <begin position="202"/>
        <end position="223"/>
    </location>
</feature>
<feature type="transmembrane region" description="Helical" evidence="6">
    <location>
        <begin position="290"/>
        <end position="319"/>
    </location>
</feature>
<feature type="transmembrane region" description="Helical" evidence="6">
    <location>
        <begin position="92"/>
        <end position="113"/>
    </location>
</feature>
<dbReference type="Gene3D" id="1.20.1740.10">
    <property type="entry name" value="Amino acid/polyamine transporter I"/>
    <property type="match status" value="1"/>
</dbReference>
<evidence type="ECO:0000256" key="2">
    <source>
        <dbReference type="ARBA" id="ARBA00022475"/>
    </source>
</evidence>
<dbReference type="PIRSF" id="PIRSF006060">
    <property type="entry name" value="AA_transporter"/>
    <property type="match status" value="1"/>
</dbReference>
<proteinExistence type="predicted"/>
<sequence length="478" mass="51087">MIRESRTTHEAPQLRRALSTLDSYALGFGAMIGFGWVVLTGGWLEAAGTLGAVLALLSGGLIMVVVGLIYAELTAAMPRAGGEHNYLMRGLGARWAFMGSWGITGGYITIVAFEAVALPRTLGYVFPGINQGYLYSVFGSDVFLLWALVGSVSAVIVTVINYVGIKTAGLIQTFVVLFLVAVGLILTFGSFTGGSVSNMDPIFTDFTGVFTVLIVVPFLFVGFDVIPQTAEELRMSPRRVGKLIVISVVIATVWYILTAVTTASSMPLEALVNSDLATADAMGALFGSQFMAHVLIAGGVAGIITSWIAMLIGASRLMYAMGKSGMLPRWFAHIHPKFQTPSHAIAFIGVLSIIAPFLGEGALGWLVDSGSPSIVLTYFMVCVVFLILRRREPGMERPFMTGAGSKGTFIGVLGCLLTLGLLSLYIPGMPASIHPMSYVLFGGWWLLGMFFLFRIPRGIHAGSDSEGRLLDALAIRRK</sequence>